<dbReference type="InterPro" id="IPR017853">
    <property type="entry name" value="GH"/>
</dbReference>
<accession>A0A8H7XRA0</accession>
<evidence type="ECO:0000256" key="5">
    <source>
        <dbReference type="SAM" id="MobiDB-lite"/>
    </source>
</evidence>
<comment type="caution">
    <text evidence="7">The sequence shown here is derived from an EMBL/GenBank/DDBJ whole genome shotgun (WGS) entry which is preliminary data.</text>
</comment>
<keyword evidence="3 4" id="KW-0326">Glycosidase</keyword>
<reference evidence="7" key="1">
    <citation type="submission" date="2021-02" db="EMBL/GenBank/DDBJ databases">
        <title>Psilocybe cubensis genome.</title>
        <authorList>
            <person name="Mckernan K.J."/>
            <person name="Crawford S."/>
            <person name="Trippe A."/>
            <person name="Kane L.T."/>
            <person name="Mclaughlin S."/>
        </authorList>
    </citation>
    <scope>NUCLEOTIDE SEQUENCE [LARGE SCALE GENOMIC DNA]</scope>
    <source>
        <strain evidence="7">MGC-MH-2018</strain>
    </source>
</reference>
<feature type="region of interest" description="Disordered" evidence="5">
    <location>
        <begin position="9"/>
        <end position="29"/>
    </location>
</feature>
<dbReference type="PROSITE" id="PS00659">
    <property type="entry name" value="GLYCOSYL_HYDROL_F5"/>
    <property type="match status" value="1"/>
</dbReference>
<dbReference type="GO" id="GO:0009251">
    <property type="term" value="P:glucan catabolic process"/>
    <property type="evidence" value="ECO:0007669"/>
    <property type="project" value="TreeGrafter"/>
</dbReference>
<dbReference type="SUPFAM" id="SSF51445">
    <property type="entry name" value="(Trans)glycosidases"/>
    <property type="match status" value="1"/>
</dbReference>
<dbReference type="Pfam" id="PF00150">
    <property type="entry name" value="Cellulase"/>
    <property type="match status" value="1"/>
</dbReference>
<proteinExistence type="inferred from homology"/>
<dbReference type="InterPro" id="IPR001547">
    <property type="entry name" value="Glyco_hydro_5"/>
</dbReference>
<evidence type="ECO:0000256" key="3">
    <source>
        <dbReference type="ARBA" id="ARBA00023295"/>
    </source>
</evidence>
<feature type="domain" description="Glycoside hydrolase family 5" evidence="6">
    <location>
        <begin position="90"/>
        <end position="376"/>
    </location>
</feature>
<evidence type="ECO:0000256" key="2">
    <source>
        <dbReference type="ARBA" id="ARBA00022801"/>
    </source>
</evidence>
<dbReference type="PANTHER" id="PTHR31297">
    <property type="entry name" value="GLUCAN ENDO-1,6-BETA-GLUCOSIDASE B"/>
    <property type="match status" value="1"/>
</dbReference>
<evidence type="ECO:0000259" key="6">
    <source>
        <dbReference type="Pfam" id="PF00150"/>
    </source>
</evidence>
<evidence type="ECO:0000256" key="1">
    <source>
        <dbReference type="ARBA" id="ARBA00005641"/>
    </source>
</evidence>
<dbReference type="InterPro" id="IPR018087">
    <property type="entry name" value="Glyco_hydro_5_CS"/>
</dbReference>
<gene>
    <name evidence="7" type="ORF">JR316_010591</name>
</gene>
<dbReference type="GO" id="GO:0005576">
    <property type="term" value="C:extracellular region"/>
    <property type="evidence" value="ECO:0007669"/>
    <property type="project" value="TreeGrafter"/>
</dbReference>
<dbReference type="AlphaFoldDB" id="A0A8H7XRA0"/>
<organism evidence="7">
    <name type="scientific">Psilocybe cubensis</name>
    <name type="common">Psychedelic mushroom</name>
    <name type="synonym">Stropharia cubensis</name>
    <dbReference type="NCBI Taxonomy" id="181762"/>
    <lineage>
        <taxon>Eukaryota</taxon>
        <taxon>Fungi</taxon>
        <taxon>Dikarya</taxon>
        <taxon>Basidiomycota</taxon>
        <taxon>Agaricomycotina</taxon>
        <taxon>Agaricomycetes</taxon>
        <taxon>Agaricomycetidae</taxon>
        <taxon>Agaricales</taxon>
        <taxon>Agaricineae</taxon>
        <taxon>Strophariaceae</taxon>
        <taxon>Psilocybe</taxon>
    </lineage>
</organism>
<dbReference type="GO" id="GO:0046557">
    <property type="term" value="F:glucan endo-1,6-beta-glucosidase activity"/>
    <property type="evidence" value="ECO:0007669"/>
    <property type="project" value="TreeGrafter"/>
</dbReference>
<dbReference type="EMBL" id="JAFIQS010000012">
    <property type="protein sequence ID" value="KAG5164099.1"/>
    <property type="molecule type" value="Genomic_DNA"/>
</dbReference>
<dbReference type="InterPro" id="IPR050386">
    <property type="entry name" value="Glycosyl_hydrolase_5"/>
</dbReference>
<evidence type="ECO:0000313" key="7">
    <source>
        <dbReference type="EMBL" id="KAG5164099.1"/>
    </source>
</evidence>
<dbReference type="GO" id="GO:0009986">
    <property type="term" value="C:cell surface"/>
    <property type="evidence" value="ECO:0007669"/>
    <property type="project" value="TreeGrafter"/>
</dbReference>
<dbReference type="PANTHER" id="PTHR31297:SF43">
    <property type="entry name" value="GLUCAN 1,3-BETA-GLUCOSIDASE 3"/>
    <property type="match status" value="1"/>
</dbReference>
<dbReference type="Gene3D" id="3.20.20.80">
    <property type="entry name" value="Glycosidases"/>
    <property type="match status" value="1"/>
</dbReference>
<comment type="similarity">
    <text evidence="1 4">Belongs to the glycosyl hydrolase 5 (cellulase A) family.</text>
</comment>
<evidence type="ECO:0000256" key="4">
    <source>
        <dbReference type="RuleBase" id="RU361153"/>
    </source>
</evidence>
<keyword evidence="2 4" id="KW-0378">Hydrolase</keyword>
<protein>
    <recommendedName>
        <fullName evidence="6">Glycoside hydrolase family 5 domain-containing protein</fullName>
    </recommendedName>
</protein>
<name>A0A8H7XRA0_PSICU</name>
<sequence>MHKLLSKLDSIKGRGPHAGDSVTSNSTTDETLPINQADVYKYRRHRGVNLGSWFVLERWITESPFKYAASPAQSDLDIARGSDAKQVLEAHWDTWITDEDWTWISKMGLNAVRIPIGYYHLCGADRRVLDGTDFANYHEVYEGAWSRIIGACTKAESLGIGVLLDLHAAPGGQNASSHSGISDPHPNFFAHTHNQRNTIYILKSLLQSLSSHNLSNIIGIELLNEPDPPSDTALTKWYTRAISELQSLNTDMPLYLGECWRTGVYAEYLANHPPLGMAVLDHHLYRCFTAEDIRTSVDDHIRAMDDPNGISHVLSSASEKVGRVGGGLVVGEWSGALNPGSLAGISNENEKKKAYVAAQLRMFDRSCGGWFFWTYKKEMVGDTGWSLRDSEGAGVFPSFVGIPRDEPRINQVIHTSRTSERDLAHDQALAAHTQFWDQYTGSYDHSLFGRGFILGWNDAYHFICFTPASSQTVSEIGFFGAWATRRARELNLDVKGKHYWEFEHGIKQGCSAALNDYKTM</sequence>